<dbReference type="GO" id="GO:0016301">
    <property type="term" value="F:kinase activity"/>
    <property type="evidence" value="ECO:0007669"/>
    <property type="project" value="InterPro"/>
</dbReference>
<dbReference type="Gene3D" id="3.40.50.300">
    <property type="entry name" value="P-loop containing nucleotide triphosphate hydrolases"/>
    <property type="match status" value="1"/>
</dbReference>
<dbReference type="GO" id="GO:0005524">
    <property type="term" value="F:ATP binding"/>
    <property type="evidence" value="ECO:0007669"/>
    <property type="project" value="UniProtKB-KW"/>
</dbReference>
<evidence type="ECO:0000313" key="6">
    <source>
        <dbReference type="Proteomes" id="UP000054560"/>
    </source>
</evidence>
<sequence length="444" mass="51144">MITLPKVAQMALPFHLDLLLPMSSITKYFNTYWTYVFYTLVDDAAAAGSGKRKAPMDSRPNKTSISGRSEEGRFHRPPEEEKDWHNNVPNNVLGRAHSISDDIWAGIKYIHRELRGKDEKAKRERVNFKIPTSYNWDVSTEENYAMKVKQQVKDEQNCDLFSWSFEQRIIVENGTAITDPKVLAKLYPNDSLRRNIDYTYHSHYKSNRRLLQNAIVSSLIVSVVEDKITPGVYCERPEGQWIVFTAGAMGAGKTHVLKWLWTEGFFPLHSFVQVSVDRIRTRLPEYHQYMNRNQESAGTNTNMESGYIAELLLGAAIMDGRNVIVDGSLKSWEWHKSTIQHLRRKYDKIQVGIIHIEASEKMVRQRAKEREQKTGRHIPYKTLLSAFDTVPDSVEKLRDSVDVVFTILNDEQGQPPVLTSGGDWNLFSETFEQACAWIPGRKHH</sequence>
<keyword evidence="1" id="KW-0547">Nucleotide-binding</keyword>
<evidence type="ECO:0000256" key="3">
    <source>
        <dbReference type="SAM" id="MobiDB-lite"/>
    </source>
</evidence>
<keyword evidence="2" id="KW-0067">ATP-binding</keyword>
<accession>A0A0L0FBG5</accession>
<protein>
    <recommendedName>
        <fullName evidence="4">Zeta toxin domain-containing protein</fullName>
    </recommendedName>
</protein>
<dbReference type="RefSeq" id="XP_014147994.1">
    <property type="nucleotide sequence ID" value="XM_014292519.1"/>
</dbReference>
<evidence type="ECO:0000256" key="2">
    <source>
        <dbReference type="ARBA" id="ARBA00022840"/>
    </source>
</evidence>
<dbReference type="InterPro" id="IPR010488">
    <property type="entry name" value="Zeta_toxin_domain"/>
</dbReference>
<dbReference type="AlphaFoldDB" id="A0A0L0FBG5"/>
<dbReference type="OrthoDB" id="430679at2759"/>
<organism evidence="5 6">
    <name type="scientific">Sphaeroforma arctica JP610</name>
    <dbReference type="NCBI Taxonomy" id="667725"/>
    <lineage>
        <taxon>Eukaryota</taxon>
        <taxon>Ichthyosporea</taxon>
        <taxon>Ichthyophonida</taxon>
        <taxon>Sphaeroforma</taxon>
    </lineage>
</organism>
<dbReference type="GeneID" id="25913855"/>
<name>A0A0L0FBG5_9EUKA</name>
<dbReference type="Proteomes" id="UP000054560">
    <property type="component" value="Unassembled WGS sequence"/>
</dbReference>
<proteinExistence type="predicted"/>
<dbReference type="EMBL" id="KQ244773">
    <property type="protein sequence ID" value="KNC74092.1"/>
    <property type="molecule type" value="Genomic_DNA"/>
</dbReference>
<dbReference type="SUPFAM" id="SSF52540">
    <property type="entry name" value="P-loop containing nucleoside triphosphate hydrolases"/>
    <property type="match status" value="1"/>
</dbReference>
<evidence type="ECO:0000313" key="5">
    <source>
        <dbReference type="EMBL" id="KNC74092.1"/>
    </source>
</evidence>
<reference evidence="5 6" key="1">
    <citation type="submission" date="2011-02" db="EMBL/GenBank/DDBJ databases">
        <title>The Genome Sequence of Sphaeroforma arctica JP610.</title>
        <authorList>
            <consortium name="The Broad Institute Genome Sequencing Platform"/>
            <person name="Russ C."/>
            <person name="Cuomo C."/>
            <person name="Young S.K."/>
            <person name="Zeng Q."/>
            <person name="Gargeya S."/>
            <person name="Alvarado L."/>
            <person name="Berlin A."/>
            <person name="Chapman S.B."/>
            <person name="Chen Z."/>
            <person name="Freedman E."/>
            <person name="Gellesch M."/>
            <person name="Goldberg J."/>
            <person name="Griggs A."/>
            <person name="Gujja S."/>
            <person name="Heilman E."/>
            <person name="Heiman D."/>
            <person name="Howarth C."/>
            <person name="Mehta T."/>
            <person name="Neiman D."/>
            <person name="Pearson M."/>
            <person name="Roberts A."/>
            <person name="Saif S."/>
            <person name="Shea T."/>
            <person name="Shenoy N."/>
            <person name="Sisk P."/>
            <person name="Stolte C."/>
            <person name="Sykes S."/>
            <person name="White J."/>
            <person name="Yandava C."/>
            <person name="Burger G."/>
            <person name="Gray M.W."/>
            <person name="Holland P.W.H."/>
            <person name="King N."/>
            <person name="Lang F.B.F."/>
            <person name="Roger A.J."/>
            <person name="Ruiz-Trillo I."/>
            <person name="Haas B."/>
            <person name="Nusbaum C."/>
            <person name="Birren B."/>
        </authorList>
    </citation>
    <scope>NUCLEOTIDE SEQUENCE [LARGE SCALE GENOMIC DNA]</scope>
    <source>
        <strain evidence="5 6">JP610</strain>
    </source>
</reference>
<keyword evidence="6" id="KW-1185">Reference proteome</keyword>
<evidence type="ECO:0000256" key="1">
    <source>
        <dbReference type="ARBA" id="ARBA00022741"/>
    </source>
</evidence>
<feature type="region of interest" description="Disordered" evidence="3">
    <location>
        <begin position="49"/>
        <end position="89"/>
    </location>
</feature>
<evidence type="ECO:0000259" key="4">
    <source>
        <dbReference type="Pfam" id="PF06414"/>
    </source>
</evidence>
<dbReference type="InterPro" id="IPR027417">
    <property type="entry name" value="P-loop_NTPase"/>
</dbReference>
<dbReference type="Pfam" id="PF06414">
    <property type="entry name" value="Zeta_toxin"/>
    <property type="match status" value="1"/>
</dbReference>
<gene>
    <name evidence="5" type="ORF">SARC_13351</name>
</gene>
<feature type="domain" description="Zeta toxin" evidence="4">
    <location>
        <begin position="241"/>
        <end position="406"/>
    </location>
</feature>
<dbReference type="eggNOG" id="ENOG502S1DY">
    <property type="taxonomic scope" value="Eukaryota"/>
</dbReference>
<feature type="compositionally biased region" description="Basic and acidic residues" evidence="3">
    <location>
        <begin position="68"/>
        <end position="85"/>
    </location>
</feature>